<dbReference type="EMBL" id="AKHW03001345">
    <property type="protein sequence ID" value="KYO42847.1"/>
    <property type="molecule type" value="Genomic_DNA"/>
</dbReference>
<sequence>MSGTKLVHGPEEWYKAASMGWIGLTDPSFCMLDPVHMATILAGVGLCLMALVRSLICHRMWNSKGNLVNLPEKRCVISAENEMNSTPEMSFRGLLS</sequence>
<evidence type="ECO:0000256" key="1">
    <source>
        <dbReference type="SAM" id="Phobius"/>
    </source>
</evidence>
<evidence type="ECO:0000313" key="3">
    <source>
        <dbReference type="Proteomes" id="UP000050525"/>
    </source>
</evidence>
<name>A0A151P172_ALLMI</name>
<dbReference type="AlphaFoldDB" id="A0A151P172"/>
<keyword evidence="3" id="KW-1185">Reference proteome</keyword>
<organism evidence="2 3">
    <name type="scientific">Alligator mississippiensis</name>
    <name type="common">American alligator</name>
    <dbReference type="NCBI Taxonomy" id="8496"/>
    <lineage>
        <taxon>Eukaryota</taxon>
        <taxon>Metazoa</taxon>
        <taxon>Chordata</taxon>
        <taxon>Craniata</taxon>
        <taxon>Vertebrata</taxon>
        <taxon>Euteleostomi</taxon>
        <taxon>Archelosauria</taxon>
        <taxon>Archosauria</taxon>
        <taxon>Crocodylia</taxon>
        <taxon>Alligatoridae</taxon>
        <taxon>Alligatorinae</taxon>
        <taxon>Alligator</taxon>
    </lineage>
</organism>
<comment type="caution">
    <text evidence="2">The sequence shown here is derived from an EMBL/GenBank/DDBJ whole genome shotgun (WGS) entry which is preliminary data.</text>
</comment>
<accession>A0A151P172</accession>
<reference evidence="2 3" key="1">
    <citation type="journal article" date="2012" name="Genome Biol.">
        <title>Sequencing three crocodilian genomes to illuminate the evolution of archosaurs and amniotes.</title>
        <authorList>
            <person name="St John J.A."/>
            <person name="Braun E.L."/>
            <person name="Isberg S.R."/>
            <person name="Miles L.G."/>
            <person name="Chong A.Y."/>
            <person name="Gongora J."/>
            <person name="Dalzell P."/>
            <person name="Moran C."/>
            <person name="Bed'hom B."/>
            <person name="Abzhanov A."/>
            <person name="Burgess S.C."/>
            <person name="Cooksey A.M."/>
            <person name="Castoe T.A."/>
            <person name="Crawford N.G."/>
            <person name="Densmore L.D."/>
            <person name="Drew J.C."/>
            <person name="Edwards S.V."/>
            <person name="Faircloth B.C."/>
            <person name="Fujita M.K."/>
            <person name="Greenwold M.J."/>
            <person name="Hoffmann F.G."/>
            <person name="Howard J.M."/>
            <person name="Iguchi T."/>
            <person name="Janes D.E."/>
            <person name="Khan S.Y."/>
            <person name="Kohno S."/>
            <person name="de Koning A.J."/>
            <person name="Lance S.L."/>
            <person name="McCarthy F.M."/>
            <person name="McCormack J.E."/>
            <person name="Merchant M.E."/>
            <person name="Peterson D.G."/>
            <person name="Pollock D.D."/>
            <person name="Pourmand N."/>
            <person name="Raney B.J."/>
            <person name="Roessler K.A."/>
            <person name="Sanford J.R."/>
            <person name="Sawyer R.H."/>
            <person name="Schmidt C.J."/>
            <person name="Triplett E.W."/>
            <person name="Tuberville T.D."/>
            <person name="Venegas-Anaya M."/>
            <person name="Howard J.T."/>
            <person name="Jarvis E.D."/>
            <person name="Guillette L.J.Jr."/>
            <person name="Glenn T.C."/>
            <person name="Green R.E."/>
            <person name="Ray D.A."/>
        </authorList>
    </citation>
    <scope>NUCLEOTIDE SEQUENCE [LARGE SCALE GENOMIC DNA]</scope>
    <source>
        <strain evidence="2">KSC_2009_1</strain>
    </source>
</reference>
<keyword evidence="1" id="KW-0812">Transmembrane</keyword>
<proteinExistence type="predicted"/>
<protein>
    <submittedName>
        <fullName evidence="2">Uncharacterized protein</fullName>
    </submittedName>
</protein>
<keyword evidence="1" id="KW-1133">Transmembrane helix</keyword>
<gene>
    <name evidence="2" type="ORF">Y1Q_0016086</name>
</gene>
<keyword evidence="1" id="KW-0472">Membrane</keyword>
<evidence type="ECO:0000313" key="2">
    <source>
        <dbReference type="EMBL" id="KYO42847.1"/>
    </source>
</evidence>
<feature type="transmembrane region" description="Helical" evidence="1">
    <location>
        <begin position="35"/>
        <end position="56"/>
    </location>
</feature>
<dbReference type="Proteomes" id="UP000050525">
    <property type="component" value="Unassembled WGS sequence"/>
</dbReference>